<proteinExistence type="predicted"/>
<evidence type="ECO:0000256" key="1">
    <source>
        <dbReference type="SAM" id="Coils"/>
    </source>
</evidence>
<keyword evidence="3" id="KW-0472">Membrane</keyword>
<keyword evidence="6" id="KW-1185">Reference proteome</keyword>
<evidence type="ECO:0000256" key="2">
    <source>
        <dbReference type="SAM" id="MobiDB-lite"/>
    </source>
</evidence>
<evidence type="ECO:0000313" key="5">
    <source>
        <dbReference type="EMBL" id="KAH6601070.1"/>
    </source>
</evidence>
<feature type="coiled-coil region" evidence="1">
    <location>
        <begin position="387"/>
        <end position="414"/>
    </location>
</feature>
<feature type="domain" description="Mmc1 C-terminal" evidence="4">
    <location>
        <begin position="427"/>
        <end position="631"/>
    </location>
</feature>
<evidence type="ECO:0000256" key="3">
    <source>
        <dbReference type="SAM" id="Phobius"/>
    </source>
</evidence>
<dbReference type="EMBL" id="JAFCIX010000019">
    <property type="protein sequence ID" value="KAH6601070.1"/>
    <property type="molecule type" value="Genomic_DNA"/>
</dbReference>
<name>A0ABQ8FN06_9FUNG</name>
<gene>
    <name evidence="5" type="ORF">BASA50_001858</name>
</gene>
<feature type="region of interest" description="Disordered" evidence="2">
    <location>
        <begin position="98"/>
        <end position="119"/>
    </location>
</feature>
<reference evidence="5 6" key="1">
    <citation type="submission" date="2021-02" db="EMBL/GenBank/DDBJ databases">
        <title>Variation within the Batrachochytrium salamandrivorans European outbreak.</title>
        <authorList>
            <person name="Kelly M."/>
            <person name="Pasmans F."/>
            <person name="Shea T.P."/>
            <person name="Munoz J.F."/>
            <person name="Carranza S."/>
            <person name="Cuomo C.A."/>
            <person name="Martel A."/>
        </authorList>
    </citation>
    <scope>NUCLEOTIDE SEQUENCE [LARGE SCALE GENOMIC DNA]</scope>
    <source>
        <strain evidence="5 6">AMFP18/2</strain>
    </source>
</reference>
<sequence length="693" mass="76650">MFRAQSSSQRIPLRQLSSQLAGFHHVSFQSTISRSFSVRTTNAVLDGRSSSSAMQCIHNTKAPAGLQSYLLRHPIPVQTCGRQSYNRFTTNVTSASGVLEEKKASGDPSRPSSEASSASSLTAMLHQVAQIQSKLGVPHEPWVERVVSTVALQDGPFRLTIIGDTGNIQSKVAAALLDLPNIPAIEKSKIFKARYGVTDESVPFNEPHTFSIHSPLPWLGDNNVEVYLIPSLNTIKLYPDAVQDVLYKSDSVLLVTSLKRELTGVVDEMIVRNLLARGKQNVVIVAETDSDMDIHKQEKAVASLEVKLAEELLELGSPSMTDPKLPPILTLSATKGNHTGPSVDGITSVLAGFFKDAHKIRIDTISFLAWSALQNLSSHHKASTSSLKEAHTKIKDAAKQIVEHEQRLVREFRELDLGVVQSSIVSLSDSFKSYFTGMPFWKLFWRSDFIAEDLFKRMTSHSFVRAEFQMTYATGKANEALYQLNNNLVDRLYPMTVPTHALALHPITAALQENISRLLNIVKRHTPSKGDSNAIIGGTTEIDMFLLRNEVAAFDETQHCDMVQKQAHGLVQRQIGVQFLVYLGALLATHLGVPLAVGIPGTILMSSFGLFWMSLRWSAVQRRFLRDISESQKTLKNRLSTAYDNEFTRVVAAPLAVSVKMIEEAVQQRTTEAIVASEYMDELSCKIKANTKQ</sequence>
<keyword evidence="3" id="KW-0812">Transmembrane</keyword>
<dbReference type="InterPro" id="IPR056196">
    <property type="entry name" value="Mmc1_C"/>
</dbReference>
<comment type="caution">
    <text evidence="5">The sequence shown here is derived from an EMBL/GenBank/DDBJ whole genome shotgun (WGS) entry which is preliminary data.</text>
</comment>
<keyword evidence="3" id="KW-1133">Transmembrane helix</keyword>
<keyword evidence="1" id="KW-0175">Coiled coil</keyword>
<feature type="compositionally biased region" description="Low complexity" evidence="2">
    <location>
        <begin position="106"/>
        <end position="119"/>
    </location>
</feature>
<organism evidence="5 6">
    <name type="scientific">Batrachochytrium salamandrivorans</name>
    <dbReference type="NCBI Taxonomy" id="1357716"/>
    <lineage>
        <taxon>Eukaryota</taxon>
        <taxon>Fungi</taxon>
        <taxon>Fungi incertae sedis</taxon>
        <taxon>Chytridiomycota</taxon>
        <taxon>Chytridiomycota incertae sedis</taxon>
        <taxon>Chytridiomycetes</taxon>
        <taxon>Rhizophydiales</taxon>
        <taxon>Rhizophydiales incertae sedis</taxon>
        <taxon>Batrachochytrium</taxon>
    </lineage>
</organism>
<protein>
    <recommendedName>
        <fullName evidence="4">Mmc1 C-terminal domain-containing protein</fullName>
    </recommendedName>
</protein>
<accession>A0ABQ8FN06</accession>
<feature type="transmembrane region" description="Helical" evidence="3">
    <location>
        <begin position="580"/>
        <end position="613"/>
    </location>
</feature>
<evidence type="ECO:0000259" key="4">
    <source>
        <dbReference type="Pfam" id="PF23868"/>
    </source>
</evidence>
<dbReference type="Pfam" id="PF23868">
    <property type="entry name" value="Mmc1_C"/>
    <property type="match status" value="1"/>
</dbReference>
<evidence type="ECO:0000313" key="6">
    <source>
        <dbReference type="Proteomes" id="UP001648503"/>
    </source>
</evidence>
<dbReference type="Proteomes" id="UP001648503">
    <property type="component" value="Unassembled WGS sequence"/>
</dbReference>